<reference evidence="2 3" key="1">
    <citation type="submission" date="2014-04" db="EMBL/GenBank/DDBJ databases">
        <authorList>
            <consortium name="DOE Joint Genome Institute"/>
            <person name="Kuo A."/>
            <person name="Kohler A."/>
            <person name="Costa M.D."/>
            <person name="Nagy L.G."/>
            <person name="Floudas D."/>
            <person name="Copeland A."/>
            <person name="Barry K.W."/>
            <person name="Cichocki N."/>
            <person name="Veneault-Fourrey C."/>
            <person name="LaButti K."/>
            <person name="Lindquist E.A."/>
            <person name="Lipzen A."/>
            <person name="Lundell T."/>
            <person name="Morin E."/>
            <person name="Murat C."/>
            <person name="Sun H."/>
            <person name="Tunlid A."/>
            <person name="Henrissat B."/>
            <person name="Grigoriev I.V."/>
            <person name="Hibbett D.S."/>
            <person name="Martin F."/>
            <person name="Nordberg H.P."/>
            <person name="Cantor M.N."/>
            <person name="Hua S.X."/>
        </authorList>
    </citation>
    <scope>NUCLEOTIDE SEQUENCE [LARGE SCALE GENOMIC DNA]</scope>
    <source>
        <strain evidence="2 3">441</strain>
    </source>
</reference>
<dbReference type="EMBL" id="KN834548">
    <property type="protein sequence ID" value="KIK10592.1"/>
    <property type="molecule type" value="Genomic_DNA"/>
</dbReference>
<dbReference type="HOGENOM" id="CLU_2961774_0_0_1"/>
<feature type="region of interest" description="Disordered" evidence="1">
    <location>
        <begin position="1"/>
        <end position="24"/>
    </location>
</feature>
<evidence type="ECO:0000313" key="3">
    <source>
        <dbReference type="Proteomes" id="UP000054018"/>
    </source>
</evidence>
<reference evidence="3" key="2">
    <citation type="submission" date="2015-01" db="EMBL/GenBank/DDBJ databases">
        <title>Evolutionary Origins and Diversification of the Mycorrhizal Mutualists.</title>
        <authorList>
            <consortium name="DOE Joint Genome Institute"/>
            <consortium name="Mycorrhizal Genomics Consortium"/>
            <person name="Kohler A."/>
            <person name="Kuo A."/>
            <person name="Nagy L.G."/>
            <person name="Floudas D."/>
            <person name="Copeland A."/>
            <person name="Barry K.W."/>
            <person name="Cichocki N."/>
            <person name="Veneault-Fourrey C."/>
            <person name="LaButti K."/>
            <person name="Lindquist E.A."/>
            <person name="Lipzen A."/>
            <person name="Lundell T."/>
            <person name="Morin E."/>
            <person name="Murat C."/>
            <person name="Riley R."/>
            <person name="Ohm R."/>
            <person name="Sun H."/>
            <person name="Tunlid A."/>
            <person name="Henrissat B."/>
            <person name="Grigoriev I.V."/>
            <person name="Hibbett D.S."/>
            <person name="Martin F."/>
        </authorList>
    </citation>
    <scope>NUCLEOTIDE SEQUENCE [LARGE SCALE GENOMIC DNA]</scope>
    <source>
        <strain evidence="3">441</strain>
    </source>
</reference>
<protein>
    <submittedName>
        <fullName evidence="2">Uncharacterized protein</fullName>
    </submittedName>
</protein>
<evidence type="ECO:0000313" key="2">
    <source>
        <dbReference type="EMBL" id="KIK10592.1"/>
    </source>
</evidence>
<name>A0A0C9YJQ5_9AGAM</name>
<keyword evidence="3" id="KW-1185">Reference proteome</keyword>
<sequence>MNFQASSSVIPQHTKLPSGKTKTSPPLPQALLVLWDHVRIMDVDVQAEPAKVWFPDWTN</sequence>
<dbReference type="Proteomes" id="UP000054018">
    <property type="component" value="Unassembled WGS sequence"/>
</dbReference>
<evidence type="ECO:0000256" key="1">
    <source>
        <dbReference type="SAM" id="MobiDB-lite"/>
    </source>
</evidence>
<organism evidence="2 3">
    <name type="scientific">Pisolithus microcarpus 441</name>
    <dbReference type="NCBI Taxonomy" id="765257"/>
    <lineage>
        <taxon>Eukaryota</taxon>
        <taxon>Fungi</taxon>
        <taxon>Dikarya</taxon>
        <taxon>Basidiomycota</taxon>
        <taxon>Agaricomycotina</taxon>
        <taxon>Agaricomycetes</taxon>
        <taxon>Agaricomycetidae</taxon>
        <taxon>Boletales</taxon>
        <taxon>Sclerodermatineae</taxon>
        <taxon>Pisolithaceae</taxon>
        <taxon>Pisolithus</taxon>
    </lineage>
</organism>
<gene>
    <name evidence="2" type="ORF">PISMIDRAFT_20253</name>
</gene>
<dbReference type="AlphaFoldDB" id="A0A0C9YJQ5"/>
<feature type="compositionally biased region" description="Polar residues" evidence="1">
    <location>
        <begin position="1"/>
        <end position="11"/>
    </location>
</feature>
<proteinExistence type="predicted"/>
<accession>A0A0C9YJQ5</accession>